<dbReference type="AlphaFoldDB" id="A0A9Q0QFB3"/>
<keyword evidence="2" id="KW-0547">Nucleotide-binding</keyword>
<dbReference type="GO" id="GO:0005524">
    <property type="term" value="F:ATP binding"/>
    <property type="evidence" value="ECO:0007669"/>
    <property type="project" value="UniProtKB-KW"/>
</dbReference>
<dbReference type="PANTHER" id="PTHR11528">
    <property type="entry name" value="HEAT SHOCK PROTEIN 90 FAMILY MEMBER"/>
    <property type="match status" value="1"/>
</dbReference>
<protein>
    <submittedName>
        <fullName evidence="6">HEAT SHOCK PROTEIN 83-LIKE</fullName>
    </submittedName>
</protein>
<accession>A0A9Q0QFB3</accession>
<dbReference type="OrthoDB" id="1304221at2759"/>
<keyword evidence="6" id="KW-0346">Stress response</keyword>
<dbReference type="Gene3D" id="3.30.565.10">
    <property type="entry name" value="Histidine kinase-like ATPase, C-terminal domain"/>
    <property type="match status" value="2"/>
</dbReference>
<sequence>MADVKMEDTVVFAFHARIRIFPDKVNWTLSITDSVAGMTNADLANNVGTIARSGTKEFMEALQAGADVGMIGQFGSAGGSFVVRKDVDGEPLGRGKKVTLFLKDDQLEERRLKDLVRKHSEFISYPIYLWTEKTIEKEVSDDEDEKTTKEEEGDVEKRIQITRRR</sequence>
<comment type="similarity">
    <text evidence="1">Belongs to the heat shock protein 90 family.</text>
</comment>
<dbReference type="InterPro" id="IPR001404">
    <property type="entry name" value="Hsp90_fam"/>
</dbReference>
<evidence type="ECO:0000313" key="6">
    <source>
        <dbReference type="EMBL" id="KAJ6705519.1"/>
    </source>
</evidence>
<dbReference type="PRINTS" id="PR00775">
    <property type="entry name" value="HEATSHOCK90"/>
</dbReference>
<evidence type="ECO:0000256" key="5">
    <source>
        <dbReference type="SAM" id="MobiDB-lite"/>
    </source>
</evidence>
<evidence type="ECO:0000313" key="7">
    <source>
        <dbReference type="Proteomes" id="UP001151532"/>
    </source>
</evidence>
<comment type="caution">
    <text evidence="6">The sequence shown here is derived from an EMBL/GenBank/DDBJ whole genome shotgun (WGS) entry which is preliminary data.</text>
</comment>
<evidence type="ECO:0000256" key="2">
    <source>
        <dbReference type="ARBA" id="ARBA00022741"/>
    </source>
</evidence>
<gene>
    <name evidence="6" type="ORF">OIU79_010249</name>
</gene>
<evidence type="ECO:0000256" key="4">
    <source>
        <dbReference type="ARBA" id="ARBA00023186"/>
    </source>
</evidence>
<dbReference type="GO" id="GO:0016887">
    <property type="term" value="F:ATP hydrolysis activity"/>
    <property type="evidence" value="ECO:0007669"/>
    <property type="project" value="InterPro"/>
</dbReference>
<dbReference type="Proteomes" id="UP001151532">
    <property type="component" value="Chromosome 3"/>
</dbReference>
<keyword evidence="3" id="KW-0067">ATP-binding</keyword>
<keyword evidence="7" id="KW-1185">Reference proteome</keyword>
<dbReference type="GO" id="GO:0140662">
    <property type="term" value="F:ATP-dependent protein folding chaperone"/>
    <property type="evidence" value="ECO:0007669"/>
    <property type="project" value="InterPro"/>
</dbReference>
<feature type="compositionally biased region" description="Basic and acidic residues" evidence="5">
    <location>
        <begin position="146"/>
        <end position="159"/>
    </location>
</feature>
<dbReference type="Pfam" id="PF00183">
    <property type="entry name" value="HSP90"/>
    <property type="match status" value="1"/>
</dbReference>
<evidence type="ECO:0000256" key="1">
    <source>
        <dbReference type="ARBA" id="ARBA00008239"/>
    </source>
</evidence>
<dbReference type="InterPro" id="IPR020575">
    <property type="entry name" value="Hsp90_N"/>
</dbReference>
<dbReference type="SUPFAM" id="SSF55874">
    <property type="entry name" value="ATPase domain of HSP90 chaperone/DNA topoisomerase II/histidine kinase"/>
    <property type="match status" value="1"/>
</dbReference>
<dbReference type="GO" id="GO:0051082">
    <property type="term" value="F:unfolded protein binding"/>
    <property type="evidence" value="ECO:0007669"/>
    <property type="project" value="InterPro"/>
</dbReference>
<name>A0A9Q0QFB3_SALPP</name>
<dbReference type="InterPro" id="IPR036890">
    <property type="entry name" value="HATPase_C_sf"/>
</dbReference>
<dbReference type="EMBL" id="JAPFFK010000016">
    <property type="protein sequence ID" value="KAJ6705519.1"/>
    <property type="molecule type" value="Genomic_DNA"/>
</dbReference>
<proteinExistence type="inferred from homology"/>
<keyword evidence="4" id="KW-0143">Chaperone</keyword>
<reference evidence="6" key="2">
    <citation type="journal article" date="2023" name="Int. J. Mol. Sci.">
        <title>De Novo Assembly and Annotation of 11 Diverse Shrub Willow (Salix) Genomes Reveals Novel Gene Organization in Sex-Linked Regions.</title>
        <authorList>
            <person name="Hyden B."/>
            <person name="Feng K."/>
            <person name="Yates T.B."/>
            <person name="Jawdy S."/>
            <person name="Cereghino C."/>
            <person name="Smart L.B."/>
            <person name="Muchero W."/>
        </authorList>
    </citation>
    <scope>NUCLEOTIDE SEQUENCE</scope>
    <source>
        <tissue evidence="6">Shoot tip</tissue>
    </source>
</reference>
<organism evidence="6 7">
    <name type="scientific">Salix purpurea</name>
    <name type="common">Purple osier willow</name>
    <dbReference type="NCBI Taxonomy" id="77065"/>
    <lineage>
        <taxon>Eukaryota</taxon>
        <taxon>Viridiplantae</taxon>
        <taxon>Streptophyta</taxon>
        <taxon>Embryophyta</taxon>
        <taxon>Tracheophyta</taxon>
        <taxon>Spermatophyta</taxon>
        <taxon>Magnoliopsida</taxon>
        <taxon>eudicotyledons</taxon>
        <taxon>Gunneridae</taxon>
        <taxon>Pentapetalae</taxon>
        <taxon>rosids</taxon>
        <taxon>fabids</taxon>
        <taxon>Malpighiales</taxon>
        <taxon>Salicaceae</taxon>
        <taxon>Saliceae</taxon>
        <taxon>Salix</taxon>
    </lineage>
</organism>
<feature type="region of interest" description="Disordered" evidence="5">
    <location>
        <begin position="138"/>
        <end position="165"/>
    </location>
</feature>
<evidence type="ECO:0000256" key="3">
    <source>
        <dbReference type="ARBA" id="ARBA00022840"/>
    </source>
</evidence>
<reference evidence="6" key="1">
    <citation type="submission" date="2022-11" db="EMBL/GenBank/DDBJ databases">
        <authorList>
            <person name="Hyden B.L."/>
            <person name="Feng K."/>
            <person name="Yates T."/>
            <person name="Jawdy S."/>
            <person name="Smart L.B."/>
            <person name="Muchero W."/>
        </authorList>
    </citation>
    <scope>NUCLEOTIDE SEQUENCE</scope>
    <source>
        <tissue evidence="6">Shoot tip</tissue>
    </source>
</reference>